<dbReference type="Gene3D" id="3.40.50.720">
    <property type="entry name" value="NAD(P)-binding Rossmann-like Domain"/>
    <property type="match status" value="1"/>
</dbReference>
<dbReference type="InterPro" id="IPR010099">
    <property type="entry name" value="SDR39U1"/>
</dbReference>
<dbReference type="InterPro" id="IPR001509">
    <property type="entry name" value="Epimerase_deHydtase"/>
</dbReference>
<dbReference type="CDD" id="cd05242">
    <property type="entry name" value="SDR_a8"/>
    <property type="match status" value="1"/>
</dbReference>
<evidence type="ECO:0000313" key="4">
    <source>
        <dbReference type="EnsemblMetazoa" id="MDOA014046-PB"/>
    </source>
</evidence>
<dbReference type="InterPro" id="IPR036291">
    <property type="entry name" value="NAD(P)-bd_dom_sf"/>
</dbReference>
<protein>
    <submittedName>
        <fullName evidence="6">Epimerase family protein SDR39U1</fullName>
    </submittedName>
</protein>
<gene>
    <name evidence="4" type="primary">101901710</name>
    <name evidence="6" type="synonym">LOC101901710</name>
</gene>
<evidence type="ECO:0000313" key="5">
    <source>
        <dbReference type="Proteomes" id="UP001652621"/>
    </source>
</evidence>
<feature type="domain" description="DUF1731" evidence="2">
    <location>
        <begin position="249"/>
        <end position="295"/>
    </location>
</feature>
<dbReference type="VEuPathDB" id="VectorBase:MDOA014046"/>
<sequence length="300" mass="32754">MARHALIGGGTGFVGTRLAKHLAGQGYEVTVVSRMPGLKRITWHQLEKDGLPKGVTSVVNLAGQNVLDPSRRWTAGFKQNVWNSRINSGASLVKAIEKAGGVEAFVNISGVSHYPPNENKVYTENDEVQGFDFMSRLCLEWEKAATLPDGVQNVTRGVKLRTGVVVGREGGMIQSIWIPFNLGVGGPMGTGKQILPWIHLEDLCRLIQHCLENKECKGVFNAVAPDIVTNGEFSKTFASALHRPCLFAVPEFVVDLMFGKDRSALLLSGAKIEPKHALDTGFEFKYPTAKLACQEVVKKQ</sequence>
<proteinExistence type="evidence at transcript level"/>
<dbReference type="Pfam" id="PF08338">
    <property type="entry name" value="DUF1731"/>
    <property type="match status" value="1"/>
</dbReference>
<dbReference type="OrthoDB" id="276721at2759"/>
<dbReference type="EnsemblMetazoa" id="MDOA014046-RB">
    <property type="protein sequence ID" value="MDOA014046-PB"/>
    <property type="gene ID" value="MDOA014046"/>
</dbReference>
<accession>T1PFU0</accession>
<dbReference type="GeneID" id="101901710"/>
<evidence type="ECO:0000313" key="6">
    <source>
        <dbReference type="RefSeq" id="XP_005188301.1"/>
    </source>
</evidence>
<evidence type="ECO:0000259" key="2">
    <source>
        <dbReference type="Pfam" id="PF08338"/>
    </source>
</evidence>
<feature type="domain" description="NAD-dependent epimerase/dehydratase" evidence="1">
    <location>
        <begin position="6"/>
        <end position="221"/>
    </location>
</feature>
<dbReference type="AlphaFoldDB" id="T1PFU0"/>
<reference evidence="6" key="3">
    <citation type="submission" date="2025-04" db="UniProtKB">
        <authorList>
            <consortium name="RefSeq"/>
        </authorList>
    </citation>
    <scope>IDENTIFICATION</scope>
    <source>
        <strain evidence="6">Aabys</strain>
    </source>
</reference>
<dbReference type="PANTHER" id="PTHR11092:SF0">
    <property type="entry name" value="EPIMERASE FAMILY PROTEIN SDR39U1"/>
    <property type="match status" value="1"/>
</dbReference>
<dbReference type="VEuPathDB" id="VectorBase:MDOMA2_016447"/>
<dbReference type="EMBL" id="KA647005">
    <property type="protein sequence ID" value="AFP61634.1"/>
    <property type="molecule type" value="mRNA"/>
</dbReference>
<organism evidence="3">
    <name type="scientific">Musca domestica</name>
    <name type="common">House fly</name>
    <dbReference type="NCBI Taxonomy" id="7370"/>
    <lineage>
        <taxon>Eukaryota</taxon>
        <taxon>Metazoa</taxon>
        <taxon>Ecdysozoa</taxon>
        <taxon>Arthropoda</taxon>
        <taxon>Hexapoda</taxon>
        <taxon>Insecta</taxon>
        <taxon>Pterygota</taxon>
        <taxon>Neoptera</taxon>
        <taxon>Endopterygota</taxon>
        <taxon>Diptera</taxon>
        <taxon>Brachycera</taxon>
        <taxon>Muscomorpha</taxon>
        <taxon>Muscoidea</taxon>
        <taxon>Muscidae</taxon>
        <taxon>Musca</taxon>
    </lineage>
</organism>
<reference evidence="3" key="1">
    <citation type="submission" date="2012-08" db="EMBL/GenBank/DDBJ databases">
        <title>Transcriptome of adult Musca domestica launches a platform for comparative house fly gene expression and characterization of differential gene expression among resistant and susceptible house flies.</title>
        <authorList>
            <person name="Liu N."/>
            <person name="Zhang L."/>
            <person name="Li M."/>
            <person name="Reid W."/>
        </authorList>
    </citation>
    <scope>NUCLEOTIDE SEQUENCE</scope>
    <source>
        <strain evidence="3">ALHF</strain>
        <tissue evidence="3">Whole body</tissue>
    </source>
</reference>
<dbReference type="eggNOG" id="KOG3019">
    <property type="taxonomic scope" value="Eukaryota"/>
</dbReference>
<dbReference type="PANTHER" id="PTHR11092">
    <property type="entry name" value="SUGAR NUCLEOTIDE EPIMERASE RELATED"/>
    <property type="match status" value="1"/>
</dbReference>
<reference evidence="4" key="2">
    <citation type="submission" date="2021-01" db="UniProtKB">
        <authorList>
            <consortium name="EnsemblMetazoa"/>
        </authorList>
    </citation>
    <scope>IDENTIFICATION</scope>
    <source>
        <strain evidence="4">Aabys</strain>
    </source>
</reference>
<dbReference type="KEGG" id="mde:101901710"/>
<name>T1PFU0_MUSDO</name>
<evidence type="ECO:0000259" key="1">
    <source>
        <dbReference type="Pfam" id="PF01370"/>
    </source>
</evidence>
<dbReference type="SUPFAM" id="SSF51735">
    <property type="entry name" value="NAD(P)-binding Rossmann-fold domains"/>
    <property type="match status" value="1"/>
</dbReference>
<dbReference type="RefSeq" id="XP_005188301.1">
    <property type="nucleotide sequence ID" value="XM_005188244.3"/>
</dbReference>
<dbReference type="Proteomes" id="UP001652621">
    <property type="component" value="Unplaced"/>
</dbReference>
<keyword evidence="5" id="KW-1185">Reference proteome</keyword>
<dbReference type="NCBIfam" id="TIGR01777">
    <property type="entry name" value="yfcH"/>
    <property type="match status" value="1"/>
</dbReference>
<evidence type="ECO:0000313" key="3">
    <source>
        <dbReference type="EMBL" id="AFP61634.1"/>
    </source>
</evidence>
<dbReference type="STRING" id="7370.T1PFU0"/>
<dbReference type="InterPro" id="IPR013549">
    <property type="entry name" value="DUF1731"/>
</dbReference>
<dbReference type="Pfam" id="PF01370">
    <property type="entry name" value="Epimerase"/>
    <property type="match status" value="1"/>
</dbReference>